<name>A0A9W9ELB1_9EURO</name>
<reference evidence="2" key="1">
    <citation type="submission" date="2022-11" db="EMBL/GenBank/DDBJ databases">
        <authorList>
            <person name="Petersen C."/>
        </authorList>
    </citation>
    <scope>NUCLEOTIDE SEQUENCE</scope>
    <source>
        <strain evidence="2">IBT 34128</strain>
    </source>
</reference>
<organism evidence="2 3">
    <name type="scientific">Penicillium alfredii</name>
    <dbReference type="NCBI Taxonomy" id="1506179"/>
    <lineage>
        <taxon>Eukaryota</taxon>
        <taxon>Fungi</taxon>
        <taxon>Dikarya</taxon>
        <taxon>Ascomycota</taxon>
        <taxon>Pezizomycotina</taxon>
        <taxon>Eurotiomycetes</taxon>
        <taxon>Eurotiomycetidae</taxon>
        <taxon>Eurotiales</taxon>
        <taxon>Aspergillaceae</taxon>
        <taxon>Penicillium</taxon>
    </lineage>
</organism>
<dbReference type="RefSeq" id="XP_056507340.1">
    <property type="nucleotide sequence ID" value="XM_056659047.1"/>
</dbReference>
<feature type="region of interest" description="Disordered" evidence="1">
    <location>
        <begin position="210"/>
        <end position="248"/>
    </location>
</feature>
<evidence type="ECO:0000313" key="3">
    <source>
        <dbReference type="Proteomes" id="UP001141434"/>
    </source>
</evidence>
<evidence type="ECO:0000256" key="1">
    <source>
        <dbReference type="SAM" id="MobiDB-lite"/>
    </source>
</evidence>
<protein>
    <recommendedName>
        <fullName evidence="4">Fungal N-terminal domain-containing protein</fullName>
    </recommendedName>
</protein>
<accession>A0A9W9ELB1</accession>
<gene>
    <name evidence="2" type="ORF">NUU61_008522</name>
</gene>
<dbReference type="OrthoDB" id="3045089at2759"/>
<reference evidence="2" key="2">
    <citation type="journal article" date="2023" name="IMA Fungus">
        <title>Comparative genomic study of the Penicillium genus elucidates a diverse pangenome and 15 lateral gene transfer events.</title>
        <authorList>
            <person name="Petersen C."/>
            <person name="Sorensen T."/>
            <person name="Nielsen M.R."/>
            <person name="Sondergaard T.E."/>
            <person name="Sorensen J.L."/>
            <person name="Fitzpatrick D.A."/>
            <person name="Frisvad J.C."/>
            <person name="Nielsen K.L."/>
        </authorList>
    </citation>
    <scope>NUCLEOTIDE SEQUENCE</scope>
    <source>
        <strain evidence="2">IBT 34128</strain>
    </source>
</reference>
<dbReference type="GeneID" id="81398216"/>
<comment type="caution">
    <text evidence="2">The sequence shown here is derived from an EMBL/GenBank/DDBJ whole genome shotgun (WGS) entry which is preliminary data.</text>
</comment>
<evidence type="ECO:0000313" key="2">
    <source>
        <dbReference type="EMBL" id="KAJ5083943.1"/>
    </source>
</evidence>
<dbReference type="Proteomes" id="UP001141434">
    <property type="component" value="Unassembled WGS sequence"/>
</dbReference>
<proteinExistence type="predicted"/>
<evidence type="ECO:0008006" key="4">
    <source>
        <dbReference type="Google" id="ProtNLM"/>
    </source>
</evidence>
<dbReference type="EMBL" id="JAPMSZ010000011">
    <property type="protein sequence ID" value="KAJ5083943.1"/>
    <property type="molecule type" value="Genomic_DNA"/>
</dbReference>
<dbReference type="AlphaFoldDB" id="A0A9W9ELB1"/>
<feature type="compositionally biased region" description="Low complexity" evidence="1">
    <location>
        <begin position="220"/>
        <end position="248"/>
    </location>
</feature>
<sequence>MSPNFGIIDIPALAKLTWELHNQCHFVVKDAPDGFRSLMTDLGSLQGALRTLSDDISYDTVFFERMNEDRKCTLERCLNACFKTLRRLKDLLVRYRELGIGDGKLFWQRTKWATQRTQIEDIRSKIMIHTCNLSLCMSSIGISSLARIERTMMQAMEEDEQALLNAEILPGRDTDSIVSPLSSRGEFVGDYDESGETEIYRHVRARIAAQHHGANRARHVSTSSESAVSGSDGSLYGGTSPSSPISINITRSPALSMIGRTGHTRVRSDQLLHDGSIDSRTLDTGAWDNNSDIQEMQSAGKTSETSNTDFGHSNVMEAVNSAMQQLRQVLLQEQLSRPIRFEPQDQLHRPDHDTLKAFESSANDELRVRRLITSDWLRVATWWLLKACSPCPFHKAMLTGPFRRGFSPSTDSRSTNHQAYVDILKASFILYDIVLKDKSSPVLLTGENRKSIADLSEGINEELSQYTTIDIPEPSNLQTQNLDIWEPLQPEEAVENGVDLSFGPKNSRWIVVDQEDAGDEEEKVLYRTFVNAGIGSKKFRMRTKGAPYMLLLATREGESEPKIVLCNQSGSLCLQRNFVFDDLLALIQLSNTTMTGFPGTRVSEPVPFKFDNMSVSISFQFEADLGHFINIPKTYFEAVWQREPMDSSEFTETVIFKSSVDTFEQLKTPKMKPMNPPVVVKSCEIRILERSFGEAWQSIRRLVVSPSATEKSPRSLEFFMPLSQIQLSRDEVSRHVLLQWSDTCQERTDKTDGNYHTLHSYVYDASAPNLGAGLVFRTQQAADDFERAVLDQPGLQPAFAWSQPTSSGRIYDVVDTGIEHKQCKAVVLFRVRAPWRSSDLYYLYSVADYAFHDSACSVRFPRLSDADYISSHVDQLFPADRPVTFTHCEKKFESVVIDFASDPTARAFLSALSPLYDLLFARRVPSLSTKTTALFGPKKSGKGPADLQLWRRGSSFQLAARWADAVPDKWLTLTLGPGCADAVAKDNPPHVYLPRLPYARGMSLDLVNIIARGPKATSGGRREGAITIAFGSAKDQEGFLAVLQGKSLPTLI</sequence>
<keyword evidence="3" id="KW-1185">Reference proteome</keyword>